<protein>
    <recommendedName>
        <fullName evidence="1">PHP domain-containing protein</fullName>
    </recommendedName>
</protein>
<dbReference type="AlphaFoldDB" id="A0A382ZDI9"/>
<reference evidence="2" key="1">
    <citation type="submission" date="2018-05" db="EMBL/GenBank/DDBJ databases">
        <authorList>
            <person name="Lanie J.A."/>
            <person name="Ng W.-L."/>
            <person name="Kazmierczak K.M."/>
            <person name="Andrzejewski T.M."/>
            <person name="Davidsen T.M."/>
            <person name="Wayne K.J."/>
            <person name="Tettelin H."/>
            <person name="Glass J.I."/>
            <person name="Rusch D."/>
            <person name="Podicherti R."/>
            <person name="Tsui H.-C.T."/>
            <person name="Winkler M.E."/>
        </authorList>
    </citation>
    <scope>NUCLEOTIDE SEQUENCE</scope>
</reference>
<name>A0A382ZDI9_9ZZZZ</name>
<accession>A0A382ZDI9</accession>
<dbReference type="GO" id="GO:0003824">
    <property type="term" value="F:catalytic activity"/>
    <property type="evidence" value="ECO:0007669"/>
    <property type="project" value="InterPro"/>
</dbReference>
<sequence>MASSSFVHLQCQSEYSVKNSLIRVPKLVECVQHAGMDSVALTDDMSLFSAV</sequence>
<proteinExistence type="predicted"/>
<dbReference type="InterPro" id="IPR004013">
    <property type="entry name" value="PHP_dom"/>
</dbReference>
<feature type="non-terminal residue" evidence="2">
    <location>
        <position position="1"/>
    </location>
</feature>
<feature type="non-terminal residue" evidence="2">
    <location>
        <position position="51"/>
    </location>
</feature>
<evidence type="ECO:0000259" key="1">
    <source>
        <dbReference type="Pfam" id="PF02811"/>
    </source>
</evidence>
<dbReference type="Pfam" id="PF02811">
    <property type="entry name" value="PHP"/>
    <property type="match status" value="1"/>
</dbReference>
<evidence type="ECO:0000313" key="2">
    <source>
        <dbReference type="EMBL" id="SVD93279.1"/>
    </source>
</evidence>
<organism evidence="2">
    <name type="scientific">marine metagenome</name>
    <dbReference type="NCBI Taxonomy" id="408172"/>
    <lineage>
        <taxon>unclassified sequences</taxon>
        <taxon>metagenomes</taxon>
        <taxon>ecological metagenomes</taxon>
    </lineage>
</organism>
<dbReference type="EMBL" id="UINC01182842">
    <property type="protein sequence ID" value="SVD93279.1"/>
    <property type="molecule type" value="Genomic_DNA"/>
</dbReference>
<gene>
    <name evidence="2" type="ORF">METZ01_LOCUS446133</name>
</gene>
<feature type="domain" description="PHP" evidence="1">
    <location>
        <begin position="8"/>
        <end position="50"/>
    </location>
</feature>
<dbReference type="Gene3D" id="3.20.20.140">
    <property type="entry name" value="Metal-dependent hydrolases"/>
    <property type="match status" value="1"/>
</dbReference>